<keyword evidence="8" id="KW-0677">Repeat</keyword>
<evidence type="ECO:0000313" key="20">
    <source>
        <dbReference type="Proteomes" id="UP000825935"/>
    </source>
</evidence>
<dbReference type="InterPro" id="IPR008271">
    <property type="entry name" value="Ser/Thr_kinase_AS"/>
</dbReference>
<dbReference type="InterPro" id="IPR011009">
    <property type="entry name" value="Kinase-like_dom_sf"/>
</dbReference>
<protein>
    <recommendedName>
        <fullName evidence="18">Protein kinase domain-containing protein</fullName>
    </recommendedName>
</protein>
<dbReference type="InterPro" id="IPR046959">
    <property type="entry name" value="PRK1-6/SRF4-like"/>
</dbReference>
<keyword evidence="12 16" id="KW-1133">Transmembrane helix</keyword>
<dbReference type="GO" id="GO:0016020">
    <property type="term" value="C:membrane"/>
    <property type="evidence" value="ECO:0007669"/>
    <property type="project" value="UniProtKB-SubCell"/>
</dbReference>
<keyword evidence="5" id="KW-0808">Transferase</keyword>
<dbReference type="Proteomes" id="UP000825935">
    <property type="component" value="Chromosome 20"/>
</dbReference>
<dbReference type="Gene3D" id="3.80.10.10">
    <property type="entry name" value="Ribonuclease Inhibitor"/>
    <property type="match status" value="1"/>
</dbReference>
<reference evidence="19" key="1">
    <citation type="submission" date="2021-08" db="EMBL/GenBank/DDBJ databases">
        <title>WGS assembly of Ceratopteris richardii.</title>
        <authorList>
            <person name="Marchant D.B."/>
            <person name="Chen G."/>
            <person name="Jenkins J."/>
            <person name="Shu S."/>
            <person name="Leebens-Mack J."/>
            <person name="Grimwood J."/>
            <person name="Schmutz J."/>
            <person name="Soltis P."/>
            <person name="Soltis D."/>
            <person name="Chen Z.-H."/>
        </authorList>
    </citation>
    <scope>NUCLEOTIDE SEQUENCE</scope>
    <source>
        <strain evidence="19">Whitten #5841</strain>
        <tissue evidence="19">Leaf</tissue>
    </source>
</reference>
<evidence type="ECO:0000256" key="6">
    <source>
        <dbReference type="ARBA" id="ARBA00022692"/>
    </source>
</evidence>
<dbReference type="GO" id="GO:0005524">
    <property type="term" value="F:ATP binding"/>
    <property type="evidence" value="ECO:0007669"/>
    <property type="project" value="UniProtKB-UniRule"/>
</dbReference>
<evidence type="ECO:0000256" key="1">
    <source>
        <dbReference type="ARBA" id="ARBA00004167"/>
    </source>
</evidence>
<evidence type="ECO:0000256" key="14">
    <source>
        <dbReference type="PROSITE-ProRule" id="PRU10141"/>
    </source>
</evidence>
<dbReference type="InterPro" id="IPR001611">
    <property type="entry name" value="Leu-rich_rpt"/>
</dbReference>
<dbReference type="PANTHER" id="PTHR48007:SF76">
    <property type="entry name" value="OS03G0145102 PROTEIN"/>
    <property type="match status" value="1"/>
</dbReference>
<evidence type="ECO:0000256" key="7">
    <source>
        <dbReference type="ARBA" id="ARBA00022729"/>
    </source>
</evidence>
<dbReference type="InterPro" id="IPR017441">
    <property type="entry name" value="Protein_kinase_ATP_BS"/>
</dbReference>
<dbReference type="CDD" id="cd12087">
    <property type="entry name" value="TM_EGFR-like"/>
    <property type="match status" value="1"/>
</dbReference>
<sequence length="650" mass="71396">MQMAASFLCICACLLASIIMGGHQTTALQSEKDALLRLKEGFGNPRSLVSWNLTVNVSPCKSWVGIICDINSSSVIGLSLTGFRDLAGRRISPDIADLHHLRSIELPNNGLIGTIPPGITNLSCLEHLDISGNALTGALPLLWGNLSRLVILNLSDNRISGTIPTGLVGAINLRVLRLENNHLSGHIPDSIVDLVPTLITFNVSYNHLVGQIPRGFSKKFNDYSAFEGNPFLCGKPLRMACATAMAQTLPQQDDTRNPMNRDPNRPSPGKRRSSHKGPIIIASVLGGTAFLLGLMILCIVFSRRRRHTEANGGGATRQVQNWFSPDIQADRRRGTYKVFSRGFNYSYDELVTNAGYFDTAHVIGKGRYATVYKSQLPDGTLVAVKVFKFSNVGLCYEKDMELLASIKHRNLLAIKGFYANPVEKAIFYNYVANGTLYDVFHGPKISRDTRDDVLPDWALRQKIALGIAQAMAYLHRGCGYKILHRDLKSTNILLDADYNPRVSDFGLIHLVSGRAEPVETLGYTAPEVLSGKKHTEKGDVYSYGVVLLELLTGQRAVAYIGERAVKLAEWVMRLHDEGRGREVFDPIVVGTCQLPEQLDRYLNLAVLCIDVNPSNRPSMAEIANILETQCSSASPLRSPDCKANNPLLSG</sequence>
<keyword evidence="4" id="KW-0433">Leucine-rich repeat</keyword>
<dbReference type="SUPFAM" id="SSF56112">
    <property type="entry name" value="Protein kinase-like (PK-like)"/>
    <property type="match status" value="1"/>
</dbReference>
<feature type="chain" id="PRO_5035854589" description="Protein kinase domain-containing protein" evidence="17">
    <location>
        <begin position="25"/>
        <end position="650"/>
    </location>
</feature>
<dbReference type="InterPro" id="IPR000719">
    <property type="entry name" value="Prot_kinase_dom"/>
</dbReference>
<dbReference type="PANTHER" id="PTHR48007">
    <property type="entry name" value="LEUCINE-RICH REPEAT RECEPTOR-LIKE PROTEIN KINASE PXC1"/>
    <property type="match status" value="1"/>
</dbReference>
<dbReference type="Gene3D" id="3.30.200.20">
    <property type="entry name" value="Phosphorylase Kinase, domain 1"/>
    <property type="match status" value="1"/>
</dbReference>
<comment type="caution">
    <text evidence="19">The sequence shown here is derived from an EMBL/GenBank/DDBJ whole genome shotgun (WGS) entry which is preliminary data.</text>
</comment>
<evidence type="ECO:0000256" key="16">
    <source>
        <dbReference type="SAM" id="Phobius"/>
    </source>
</evidence>
<dbReference type="GO" id="GO:0004672">
    <property type="term" value="F:protein kinase activity"/>
    <property type="evidence" value="ECO:0007669"/>
    <property type="project" value="InterPro"/>
</dbReference>
<name>A0A8T2SGJ8_CERRI</name>
<evidence type="ECO:0000256" key="4">
    <source>
        <dbReference type="ARBA" id="ARBA00022614"/>
    </source>
</evidence>
<dbReference type="InterPro" id="IPR032675">
    <property type="entry name" value="LRR_dom_sf"/>
</dbReference>
<evidence type="ECO:0000256" key="2">
    <source>
        <dbReference type="ARBA" id="ARBA00008684"/>
    </source>
</evidence>
<comment type="subcellular location">
    <subcellularLocation>
        <location evidence="1">Membrane</location>
        <topology evidence="1">Single-pass membrane protein</topology>
    </subcellularLocation>
</comment>
<dbReference type="InterPro" id="IPR013210">
    <property type="entry name" value="LRR_N_plant-typ"/>
</dbReference>
<feature type="domain" description="Protein kinase" evidence="18">
    <location>
        <begin position="357"/>
        <end position="648"/>
    </location>
</feature>
<keyword evidence="3" id="KW-0597">Phosphoprotein</keyword>
<dbReference type="Gene3D" id="1.10.510.10">
    <property type="entry name" value="Transferase(Phosphotransferase) domain 1"/>
    <property type="match status" value="1"/>
</dbReference>
<keyword evidence="13 16" id="KW-0472">Membrane</keyword>
<dbReference type="Pfam" id="PF08263">
    <property type="entry name" value="LRRNT_2"/>
    <property type="match status" value="1"/>
</dbReference>
<dbReference type="SUPFAM" id="SSF52058">
    <property type="entry name" value="L domain-like"/>
    <property type="match status" value="1"/>
</dbReference>
<dbReference type="PROSITE" id="PS00107">
    <property type="entry name" value="PROTEIN_KINASE_ATP"/>
    <property type="match status" value="1"/>
</dbReference>
<dbReference type="PROSITE" id="PS50011">
    <property type="entry name" value="PROTEIN_KINASE_DOM"/>
    <property type="match status" value="1"/>
</dbReference>
<evidence type="ECO:0000256" key="8">
    <source>
        <dbReference type="ARBA" id="ARBA00022737"/>
    </source>
</evidence>
<dbReference type="OrthoDB" id="2015831at2759"/>
<dbReference type="EMBL" id="CM035425">
    <property type="protein sequence ID" value="KAH7332250.1"/>
    <property type="molecule type" value="Genomic_DNA"/>
</dbReference>
<keyword evidence="7 17" id="KW-0732">Signal</keyword>
<keyword evidence="20" id="KW-1185">Reference proteome</keyword>
<evidence type="ECO:0000313" key="19">
    <source>
        <dbReference type="EMBL" id="KAH7332250.1"/>
    </source>
</evidence>
<evidence type="ECO:0000256" key="12">
    <source>
        <dbReference type="ARBA" id="ARBA00022989"/>
    </source>
</evidence>
<feature type="transmembrane region" description="Helical" evidence="16">
    <location>
        <begin position="279"/>
        <end position="301"/>
    </location>
</feature>
<gene>
    <name evidence="19" type="ORF">KP509_20G078200</name>
</gene>
<dbReference type="OMA" id="RRHTEAN"/>
<keyword evidence="6 16" id="KW-0812">Transmembrane</keyword>
<dbReference type="FunFam" id="3.80.10.10:FF:000129">
    <property type="entry name" value="Leucine-rich repeat receptor-like kinase"/>
    <property type="match status" value="1"/>
</dbReference>
<dbReference type="Pfam" id="PF00069">
    <property type="entry name" value="Pkinase"/>
    <property type="match status" value="1"/>
</dbReference>
<evidence type="ECO:0000256" key="9">
    <source>
        <dbReference type="ARBA" id="ARBA00022741"/>
    </source>
</evidence>
<evidence type="ECO:0000256" key="10">
    <source>
        <dbReference type="ARBA" id="ARBA00022777"/>
    </source>
</evidence>
<dbReference type="PROSITE" id="PS00108">
    <property type="entry name" value="PROTEIN_KINASE_ST"/>
    <property type="match status" value="1"/>
</dbReference>
<dbReference type="SMART" id="SM00220">
    <property type="entry name" value="S_TKc"/>
    <property type="match status" value="1"/>
</dbReference>
<evidence type="ECO:0000256" key="11">
    <source>
        <dbReference type="ARBA" id="ARBA00022840"/>
    </source>
</evidence>
<keyword evidence="9 14" id="KW-0547">Nucleotide-binding</keyword>
<feature type="signal peptide" evidence="17">
    <location>
        <begin position="1"/>
        <end position="24"/>
    </location>
</feature>
<dbReference type="FunFam" id="3.80.10.10:FF:000722">
    <property type="entry name" value="Leucine-rich repeat receptor-like protein kinase"/>
    <property type="match status" value="1"/>
</dbReference>
<proteinExistence type="inferred from homology"/>
<dbReference type="AlphaFoldDB" id="A0A8T2SGJ8"/>
<feature type="region of interest" description="Disordered" evidence="15">
    <location>
        <begin position="249"/>
        <end position="275"/>
    </location>
</feature>
<keyword evidence="11 14" id="KW-0067">ATP-binding</keyword>
<evidence type="ECO:0000256" key="17">
    <source>
        <dbReference type="SAM" id="SignalP"/>
    </source>
</evidence>
<keyword evidence="10" id="KW-0418">Kinase</keyword>
<evidence type="ECO:0000256" key="13">
    <source>
        <dbReference type="ARBA" id="ARBA00023136"/>
    </source>
</evidence>
<feature type="binding site" evidence="14">
    <location>
        <position position="385"/>
    </location>
    <ligand>
        <name>ATP</name>
        <dbReference type="ChEBI" id="CHEBI:30616"/>
    </ligand>
</feature>
<organism evidence="19 20">
    <name type="scientific">Ceratopteris richardii</name>
    <name type="common">Triangle waterfern</name>
    <dbReference type="NCBI Taxonomy" id="49495"/>
    <lineage>
        <taxon>Eukaryota</taxon>
        <taxon>Viridiplantae</taxon>
        <taxon>Streptophyta</taxon>
        <taxon>Embryophyta</taxon>
        <taxon>Tracheophyta</taxon>
        <taxon>Polypodiopsida</taxon>
        <taxon>Polypodiidae</taxon>
        <taxon>Polypodiales</taxon>
        <taxon>Pteridineae</taxon>
        <taxon>Pteridaceae</taxon>
        <taxon>Parkerioideae</taxon>
        <taxon>Ceratopteris</taxon>
    </lineage>
</organism>
<evidence type="ECO:0000256" key="3">
    <source>
        <dbReference type="ARBA" id="ARBA00022553"/>
    </source>
</evidence>
<accession>A0A8T2SGJ8</accession>
<evidence type="ECO:0000259" key="18">
    <source>
        <dbReference type="PROSITE" id="PS50011"/>
    </source>
</evidence>
<evidence type="ECO:0000256" key="5">
    <source>
        <dbReference type="ARBA" id="ARBA00022679"/>
    </source>
</evidence>
<evidence type="ECO:0000256" key="15">
    <source>
        <dbReference type="SAM" id="MobiDB-lite"/>
    </source>
</evidence>
<comment type="similarity">
    <text evidence="2">Belongs to the protein kinase superfamily. Ser/Thr protein kinase family.</text>
</comment>
<dbReference type="Pfam" id="PF00560">
    <property type="entry name" value="LRR_1"/>
    <property type="match status" value="4"/>
</dbReference>